<keyword evidence="4" id="KW-0547">Nucleotide-binding</keyword>
<evidence type="ECO:0000313" key="9">
    <source>
        <dbReference type="Proteomes" id="UP001231189"/>
    </source>
</evidence>
<name>A0AAD8X162_LOLMU</name>
<keyword evidence="5" id="KW-0611">Plant defense</keyword>
<evidence type="ECO:0000256" key="5">
    <source>
        <dbReference type="ARBA" id="ARBA00022821"/>
    </source>
</evidence>
<keyword evidence="9" id="KW-1185">Reference proteome</keyword>
<dbReference type="Proteomes" id="UP001231189">
    <property type="component" value="Unassembled WGS sequence"/>
</dbReference>
<evidence type="ECO:0000259" key="7">
    <source>
        <dbReference type="Pfam" id="PF18052"/>
    </source>
</evidence>
<dbReference type="InterPro" id="IPR041118">
    <property type="entry name" value="Rx_N"/>
</dbReference>
<evidence type="ECO:0000313" key="8">
    <source>
        <dbReference type="EMBL" id="KAK1692988.1"/>
    </source>
</evidence>
<dbReference type="Gene3D" id="1.20.5.4130">
    <property type="match status" value="1"/>
</dbReference>
<keyword evidence="3" id="KW-0677">Repeat</keyword>
<accession>A0AAD8X162</accession>
<evidence type="ECO:0000256" key="1">
    <source>
        <dbReference type="ARBA" id="ARBA00008894"/>
    </source>
</evidence>
<dbReference type="EMBL" id="JAUUTY010000001">
    <property type="protein sequence ID" value="KAK1692988.1"/>
    <property type="molecule type" value="Genomic_DNA"/>
</dbReference>
<protein>
    <recommendedName>
        <fullName evidence="7">Disease resistance N-terminal domain-containing protein</fullName>
    </recommendedName>
</protein>
<dbReference type="InterPro" id="IPR038005">
    <property type="entry name" value="RX-like_CC"/>
</dbReference>
<evidence type="ECO:0000256" key="4">
    <source>
        <dbReference type="ARBA" id="ARBA00022741"/>
    </source>
</evidence>
<feature type="region of interest" description="Disordered" evidence="6">
    <location>
        <begin position="496"/>
        <end position="519"/>
    </location>
</feature>
<evidence type="ECO:0000256" key="2">
    <source>
        <dbReference type="ARBA" id="ARBA00022614"/>
    </source>
</evidence>
<dbReference type="CDD" id="cd14798">
    <property type="entry name" value="RX-CC_like"/>
    <property type="match status" value="1"/>
</dbReference>
<reference evidence="8" key="1">
    <citation type="submission" date="2023-07" db="EMBL/GenBank/DDBJ databases">
        <title>A chromosome-level genome assembly of Lolium multiflorum.</title>
        <authorList>
            <person name="Chen Y."/>
            <person name="Copetti D."/>
            <person name="Kolliker R."/>
            <person name="Studer B."/>
        </authorList>
    </citation>
    <scope>NUCLEOTIDE SEQUENCE</scope>
    <source>
        <strain evidence="8">02402/16</strain>
        <tissue evidence="8">Leaf</tissue>
    </source>
</reference>
<dbReference type="GO" id="GO:0000166">
    <property type="term" value="F:nucleotide binding"/>
    <property type="evidence" value="ECO:0007669"/>
    <property type="project" value="UniProtKB-KW"/>
</dbReference>
<keyword evidence="2" id="KW-0433">Leucine-rich repeat</keyword>
<comment type="caution">
    <text evidence="8">The sequence shown here is derived from an EMBL/GenBank/DDBJ whole genome shotgun (WGS) entry which is preliminary data.</text>
</comment>
<evidence type="ECO:0000256" key="3">
    <source>
        <dbReference type="ARBA" id="ARBA00022737"/>
    </source>
</evidence>
<proteinExistence type="inferred from homology"/>
<organism evidence="8 9">
    <name type="scientific">Lolium multiflorum</name>
    <name type="common">Italian ryegrass</name>
    <name type="synonym">Lolium perenne subsp. multiflorum</name>
    <dbReference type="NCBI Taxonomy" id="4521"/>
    <lineage>
        <taxon>Eukaryota</taxon>
        <taxon>Viridiplantae</taxon>
        <taxon>Streptophyta</taxon>
        <taxon>Embryophyta</taxon>
        <taxon>Tracheophyta</taxon>
        <taxon>Spermatophyta</taxon>
        <taxon>Magnoliopsida</taxon>
        <taxon>Liliopsida</taxon>
        <taxon>Poales</taxon>
        <taxon>Poaceae</taxon>
        <taxon>BOP clade</taxon>
        <taxon>Pooideae</taxon>
        <taxon>Poodae</taxon>
        <taxon>Poeae</taxon>
        <taxon>Poeae Chloroplast Group 2 (Poeae type)</taxon>
        <taxon>Loliodinae</taxon>
        <taxon>Loliinae</taxon>
        <taxon>Lolium</taxon>
    </lineage>
</organism>
<dbReference type="PANTHER" id="PTHR19338">
    <property type="entry name" value="TRANSLOCASE OF INNER MITOCHONDRIAL MEMBRANE 13 HOMOLOG"/>
    <property type="match status" value="1"/>
</dbReference>
<sequence>MRARKGLGRALTLKFPPRPPVIKDGARGLTNLTRSTALSPSTFSGALSSSIAMPRTLQTTWAKLSLAAHAREHEASVRADLRRLGVLIGRKNELIAQEASRRLVHIPSPDQHAHEEAAEAELGRQQRQRHQQAIKEARDVGRVRLEARDTVEHAECVVRELGLYGKRTMKRQEEERAQAAIHQIDWSRRLDVGGGPLVSPATTNFRTPQSLTTIQSVNLSPKVHPGNQSGVFSLPVEPPLAFSRLYSVGVNQIEVVRRPGSNPSHAPLLLLALPFSTEQSLVQAVLARSAPRLVSPHLSLPLRAALLTMEGALVSVATGALKPVVAKLAALLGDEYKRFKGVRDQIRFLTNELNPMHAFLLKMSEEEEGGHDPLDKAWMKEVRELSYDMEESIDDFMLRLDDKDANPDGFIDKIKHLLAKLGKMKTRRRIGKEIEDLKKQIIEVGDRNASILDVLIIDLAGRGGEEEDEDDVDGVDFCDQVMLSWEAIFWSNISAADGSRPTSEANPWPIQKPAKDSGE</sequence>
<dbReference type="PANTHER" id="PTHR19338:SF42">
    <property type="entry name" value="RX N-TERMINAL DOMAIN-CONTAINING PROTEIN"/>
    <property type="match status" value="1"/>
</dbReference>
<dbReference type="Pfam" id="PF18052">
    <property type="entry name" value="Rx_N"/>
    <property type="match status" value="1"/>
</dbReference>
<comment type="similarity">
    <text evidence="1">Belongs to the disease resistance NB-LRR family.</text>
</comment>
<dbReference type="GO" id="GO:0006952">
    <property type="term" value="P:defense response"/>
    <property type="evidence" value="ECO:0007669"/>
    <property type="project" value="UniProtKB-KW"/>
</dbReference>
<feature type="domain" description="Disease resistance N-terminal" evidence="7">
    <location>
        <begin position="320"/>
        <end position="405"/>
    </location>
</feature>
<gene>
    <name evidence="8" type="ORF">QYE76_009685</name>
</gene>
<dbReference type="AlphaFoldDB" id="A0AAD8X162"/>
<evidence type="ECO:0000256" key="6">
    <source>
        <dbReference type="SAM" id="MobiDB-lite"/>
    </source>
</evidence>